<evidence type="ECO:0000313" key="2">
    <source>
        <dbReference type="EMBL" id="TNJ38896.1"/>
    </source>
</evidence>
<keyword evidence="3" id="KW-1185">Reference proteome</keyword>
<name>A0A5C4S650_CHLTI</name>
<comment type="caution">
    <text evidence="2">The sequence shown here is derived from an EMBL/GenBank/DDBJ whole genome shotgun (WGS) entry which is preliminary data.</text>
</comment>
<dbReference type="Pfam" id="PF04993">
    <property type="entry name" value="TfoX_N"/>
    <property type="match status" value="1"/>
</dbReference>
<evidence type="ECO:0000313" key="3">
    <source>
        <dbReference type="Proteomes" id="UP000308271"/>
    </source>
</evidence>
<dbReference type="EMBL" id="VDCH01000012">
    <property type="protein sequence ID" value="TNJ38896.1"/>
    <property type="molecule type" value="Genomic_DNA"/>
</dbReference>
<proteinExistence type="predicted"/>
<dbReference type="Proteomes" id="UP000308271">
    <property type="component" value="Unassembled WGS sequence"/>
</dbReference>
<gene>
    <name evidence="2" type="ORF">FGF66_06910</name>
</gene>
<dbReference type="OrthoDB" id="9803291at2"/>
<organism evidence="2 3">
    <name type="scientific">Chlorobaculum thiosulfatiphilum</name>
    <name type="common">Chlorobium limicola f.sp. thiosulfatophilum</name>
    <dbReference type="NCBI Taxonomy" id="115852"/>
    <lineage>
        <taxon>Bacteria</taxon>
        <taxon>Pseudomonadati</taxon>
        <taxon>Chlorobiota</taxon>
        <taxon>Chlorobiia</taxon>
        <taxon>Chlorobiales</taxon>
        <taxon>Chlorobiaceae</taxon>
        <taxon>Chlorobaculum</taxon>
    </lineage>
</organism>
<dbReference type="InterPro" id="IPR007076">
    <property type="entry name" value="TfoX_N"/>
</dbReference>
<dbReference type="Gene3D" id="3.30.1460.30">
    <property type="entry name" value="YgaC/TfoX-N like chaperone"/>
    <property type="match status" value="1"/>
</dbReference>
<dbReference type="SUPFAM" id="SSF159894">
    <property type="entry name" value="YgaC/TfoX-N like"/>
    <property type="match status" value="1"/>
</dbReference>
<evidence type="ECO:0000259" key="1">
    <source>
        <dbReference type="Pfam" id="PF04993"/>
    </source>
</evidence>
<accession>A0A5C4S650</accession>
<reference evidence="2 3" key="1">
    <citation type="submission" date="2019-05" db="EMBL/GenBank/DDBJ databases">
        <title>Draft Whole-Genome sequence of the green sulfur bacterium Chlorobaculum thiosulfatiphilum DSM 249.</title>
        <authorList>
            <person name="Meyer T.E."/>
            <person name="Kyndt J.A."/>
        </authorList>
    </citation>
    <scope>NUCLEOTIDE SEQUENCE [LARGE SCALE GENOMIC DNA]</scope>
    <source>
        <strain evidence="2 3">DSM 249</strain>
    </source>
</reference>
<dbReference type="AlphaFoldDB" id="A0A5C4S650"/>
<dbReference type="RefSeq" id="WP_139456982.1">
    <property type="nucleotide sequence ID" value="NZ_VDCH01000012.1"/>
</dbReference>
<protein>
    <submittedName>
        <fullName evidence="2">TfoX/Sxy family protein</fullName>
    </submittedName>
</protein>
<feature type="domain" description="TfoX N-terminal" evidence="1">
    <location>
        <begin position="13"/>
        <end position="95"/>
    </location>
</feature>
<sequence>MSSDLPFVEYACEQMSGAGAITFRKMFGEYAVYCEGKVVALVCDNRLFVKPTAAGRDLAGQLAEAPPYPGAKLHLLVGEELDDREWLSKLIRVTARELPAPKERRPGRH</sequence>